<dbReference type="Proteomes" id="UP000231501">
    <property type="component" value="Unassembled WGS sequence"/>
</dbReference>
<reference evidence="2 3" key="1">
    <citation type="submission" date="2017-11" db="EMBL/GenBank/DDBJ databases">
        <title>Draft genome sequence of Mitsuaria sp. HWN-4.</title>
        <authorList>
            <person name="Gundlapally S.R."/>
        </authorList>
    </citation>
    <scope>NUCLEOTIDE SEQUENCE [LARGE SCALE GENOMIC DNA]</scope>
    <source>
        <strain evidence="2 3">HWN-4</strain>
    </source>
</reference>
<proteinExistence type="predicted"/>
<evidence type="ECO:0000313" key="3">
    <source>
        <dbReference type="Proteomes" id="UP000231501"/>
    </source>
</evidence>
<dbReference type="EMBL" id="PEOG01000050">
    <property type="protein sequence ID" value="PIM51898.1"/>
    <property type="molecule type" value="Genomic_DNA"/>
</dbReference>
<name>A0A2G9C672_9BURK</name>
<dbReference type="RefSeq" id="WP_099862862.1">
    <property type="nucleotide sequence ID" value="NZ_PEOG01000050.1"/>
</dbReference>
<gene>
    <name evidence="2" type="ORF">CS062_17385</name>
</gene>
<keyword evidence="1" id="KW-1133">Transmembrane helix</keyword>
<keyword evidence="1" id="KW-0812">Transmembrane</keyword>
<evidence type="ECO:0000313" key="2">
    <source>
        <dbReference type="EMBL" id="PIM51898.1"/>
    </source>
</evidence>
<dbReference type="OrthoDB" id="9782842at2"/>
<keyword evidence="1" id="KW-0472">Membrane</keyword>
<feature type="transmembrane region" description="Helical" evidence="1">
    <location>
        <begin position="65"/>
        <end position="88"/>
    </location>
</feature>
<sequence length="90" mass="9647">MSCTEHHDDAPVPAPQSWQRVDALPCDASFSRAPAPAEACSDFGFENEPAPRRARLGGVHGLERWFLHHPTATTVAVVVLIGLAYLGAAK</sequence>
<organism evidence="2 3">
    <name type="scientific">Roseateles chitinivorans</name>
    <dbReference type="NCBI Taxonomy" id="2917965"/>
    <lineage>
        <taxon>Bacteria</taxon>
        <taxon>Pseudomonadati</taxon>
        <taxon>Pseudomonadota</taxon>
        <taxon>Betaproteobacteria</taxon>
        <taxon>Burkholderiales</taxon>
        <taxon>Sphaerotilaceae</taxon>
        <taxon>Roseateles</taxon>
    </lineage>
</organism>
<evidence type="ECO:0000256" key="1">
    <source>
        <dbReference type="SAM" id="Phobius"/>
    </source>
</evidence>
<keyword evidence="3" id="KW-1185">Reference proteome</keyword>
<dbReference type="AlphaFoldDB" id="A0A2G9C672"/>
<comment type="caution">
    <text evidence="2">The sequence shown here is derived from an EMBL/GenBank/DDBJ whole genome shotgun (WGS) entry which is preliminary data.</text>
</comment>
<protein>
    <submittedName>
        <fullName evidence="2">Uncharacterized protein</fullName>
    </submittedName>
</protein>
<accession>A0A2G9C672</accession>